<protein>
    <submittedName>
        <fullName evidence="1">Uncharacterized protein</fullName>
    </submittedName>
</protein>
<sequence length="128" mass="14099">MPFSSSLFPEYGPLFPSRRGKPVLSLPLTLPLLFNSINNCTEASQGVIPRWMIPVALVSLAFVPRSSRLHFASLTSAVVLVIRRSPSPALRPDIHWYSMAVRENPVLHVPALITTLPPSFPPSRFSPA</sequence>
<name>A0AAD7A477_9AGAR</name>
<evidence type="ECO:0000313" key="2">
    <source>
        <dbReference type="Proteomes" id="UP001218218"/>
    </source>
</evidence>
<gene>
    <name evidence="1" type="ORF">DFH08DRAFT_960016</name>
</gene>
<evidence type="ECO:0000313" key="1">
    <source>
        <dbReference type="EMBL" id="KAJ7348633.1"/>
    </source>
</evidence>
<accession>A0AAD7A477</accession>
<dbReference type="AlphaFoldDB" id="A0AAD7A477"/>
<reference evidence="1" key="1">
    <citation type="submission" date="2023-03" db="EMBL/GenBank/DDBJ databases">
        <title>Massive genome expansion in bonnet fungi (Mycena s.s.) driven by repeated elements and novel gene families across ecological guilds.</title>
        <authorList>
            <consortium name="Lawrence Berkeley National Laboratory"/>
            <person name="Harder C.B."/>
            <person name="Miyauchi S."/>
            <person name="Viragh M."/>
            <person name="Kuo A."/>
            <person name="Thoen E."/>
            <person name="Andreopoulos B."/>
            <person name="Lu D."/>
            <person name="Skrede I."/>
            <person name="Drula E."/>
            <person name="Henrissat B."/>
            <person name="Morin E."/>
            <person name="Kohler A."/>
            <person name="Barry K."/>
            <person name="LaButti K."/>
            <person name="Morin E."/>
            <person name="Salamov A."/>
            <person name="Lipzen A."/>
            <person name="Mereny Z."/>
            <person name="Hegedus B."/>
            <person name="Baldrian P."/>
            <person name="Stursova M."/>
            <person name="Weitz H."/>
            <person name="Taylor A."/>
            <person name="Grigoriev I.V."/>
            <person name="Nagy L.G."/>
            <person name="Martin F."/>
            <person name="Kauserud H."/>
        </authorList>
    </citation>
    <scope>NUCLEOTIDE SEQUENCE</scope>
    <source>
        <strain evidence="1">CBHHK002</strain>
    </source>
</reference>
<comment type="caution">
    <text evidence="1">The sequence shown here is derived from an EMBL/GenBank/DDBJ whole genome shotgun (WGS) entry which is preliminary data.</text>
</comment>
<proteinExistence type="predicted"/>
<dbReference type="EMBL" id="JARIHO010000017">
    <property type="protein sequence ID" value="KAJ7348633.1"/>
    <property type="molecule type" value="Genomic_DNA"/>
</dbReference>
<keyword evidence="2" id="KW-1185">Reference proteome</keyword>
<organism evidence="1 2">
    <name type="scientific">Mycena albidolilacea</name>
    <dbReference type="NCBI Taxonomy" id="1033008"/>
    <lineage>
        <taxon>Eukaryota</taxon>
        <taxon>Fungi</taxon>
        <taxon>Dikarya</taxon>
        <taxon>Basidiomycota</taxon>
        <taxon>Agaricomycotina</taxon>
        <taxon>Agaricomycetes</taxon>
        <taxon>Agaricomycetidae</taxon>
        <taxon>Agaricales</taxon>
        <taxon>Marasmiineae</taxon>
        <taxon>Mycenaceae</taxon>
        <taxon>Mycena</taxon>
    </lineage>
</organism>
<dbReference type="Proteomes" id="UP001218218">
    <property type="component" value="Unassembled WGS sequence"/>
</dbReference>